<keyword evidence="2" id="KW-1185">Reference proteome</keyword>
<reference evidence="1 2" key="1">
    <citation type="submission" date="2024-06" db="EMBL/GenBank/DDBJ databases">
        <authorList>
            <person name="Kraege A."/>
            <person name="Thomma B."/>
        </authorList>
    </citation>
    <scope>NUCLEOTIDE SEQUENCE [LARGE SCALE GENOMIC DNA]</scope>
</reference>
<dbReference type="EMBL" id="CAXHTA020000015">
    <property type="protein sequence ID" value="CAL5226102.1"/>
    <property type="molecule type" value="Genomic_DNA"/>
</dbReference>
<comment type="caution">
    <text evidence="1">The sequence shown here is derived from an EMBL/GenBank/DDBJ whole genome shotgun (WGS) entry which is preliminary data.</text>
</comment>
<sequence length="76" mass="8585">MPADTQAHVALQAMEDAILPPGSLWDLQTLVRRTPIGHDIGCVEADAIRMWRSNNDIEQRLQTQVPHYGRPRKANL</sequence>
<proteinExistence type="predicted"/>
<gene>
    <name evidence="1" type="primary">g8919</name>
    <name evidence="1" type="ORF">VP750_LOCUS8008</name>
</gene>
<name>A0ABP1G2T4_9CHLO</name>
<evidence type="ECO:0000313" key="1">
    <source>
        <dbReference type="EMBL" id="CAL5226102.1"/>
    </source>
</evidence>
<protein>
    <submittedName>
        <fullName evidence="1">G8919 protein</fullName>
    </submittedName>
</protein>
<evidence type="ECO:0000313" key="2">
    <source>
        <dbReference type="Proteomes" id="UP001497392"/>
    </source>
</evidence>
<organism evidence="1 2">
    <name type="scientific">Coccomyxa viridis</name>
    <dbReference type="NCBI Taxonomy" id="1274662"/>
    <lineage>
        <taxon>Eukaryota</taxon>
        <taxon>Viridiplantae</taxon>
        <taxon>Chlorophyta</taxon>
        <taxon>core chlorophytes</taxon>
        <taxon>Trebouxiophyceae</taxon>
        <taxon>Trebouxiophyceae incertae sedis</taxon>
        <taxon>Coccomyxaceae</taxon>
        <taxon>Coccomyxa</taxon>
    </lineage>
</organism>
<accession>A0ABP1G2T4</accession>
<dbReference type="Proteomes" id="UP001497392">
    <property type="component" value="Unassembled WGS sequence"/>
</dbReference>